<dbReference type="SUPFAM" id="SSF52833">
    <property type="entry name" value="Thioredoxin-like"/>
    <property type="match status" value="1"/>
</dbReference>
<dbReference type="EMBL" id="QYUK01000011">
    <property type="protein sequence ID" value="RJF88180.1"/>
    <property type="molecule type" value="Genomic_DNA"/>
</dbReference>
<dbReference type="InterPro" id="IPR003834">
    <property type="entry name" value="Cyt_c_assmbl_TM_dom"/>
</dbReference>
<feature type="signal peptide" evidence="7">
    <location>
        <begin position="1"/>
        <end position="31"/>
    </location>
</feature>
<evidence type="ECO:0000256" key="5">
    <source>
        <dbReference type="ARBA" id="ARBA00023136"/>
    </source>
</evidence>
<feature type="transmembrane region" description="Helical" evidence="6">
    <location>
        <begin position="447"/>
        <end position="470"/>
    </location>
</feature>
<evidence type="ECO:0000256" key="2">
    <source>
        <dbReference type="ARBA" id="ARBA00022692"/>
    </source>
</evidence>
<feature type="domain" description="Cytochrome C biogenesis protein transmembrane" evidence="8">
    <location>
        <begin position="295"/>
        <end position="503"/>
    </location>
</feature>
<gene>
    <name evidence="10" type="ORF">D3874_15115</name>
</gene>
<evidence type="ECO:0000256" key="7">
    <source>
        <dbReference type="SAM" id="SignalP"/>
    </source>
</evidence>
<dbReference type="GO" id="GO:0015035">
    <property type="term" value="F:protein-disulfide reductase activity"/>
    <property type="evidence" value="ECO:0007669"/>
    <property type="project" value="TreeGrafter"/>
</dbReference>
<feature type="chain" id="PRO_5019380667" evidence="7">
    <location>
        <begin position="32"/>
        <end position="683"/>
    </location>
</feature>
<keyword evidence="11" id="KW-1185">Reference proteome</keyword>
<keyword evidence="3" id="KW-0201">Cytochrome c-type biogenesis</keyword>
<dbReference type="RefSeq" id="WP_119778817.1">
    <property type="nucleotide sequence ID" value="NZ_QYUK01000011.1"/>
</dbReference>
<sequence>MLRQIRLTFLFLSLLGVLALAAVAPLRPAQAAVKTENATVELVADRPAVPGGTVTVALRLVAKPRWHTYWQNPGDTGLPTTIAWTLPEGVTAGPIQWPFPSALPVGPFVNYGYEGEVWLLTEIAVPAGFTGATLSLKARADWLICEQICVPEGADLDLAVPVLAPGTAAEPDSRVALGFERSRAALPLPLAAPVIASRAGDRLELLLPGDLKVASARFFPFADDVVIAAQPQPFADGRLEVALEKTFKGDRLAGIVVVESDGWRRAYIVDQALSMVAGAAMAAEPAAPIGLPLALLFAFLGGIILNLMPCVLPVLSIKAMAFAGRDNPAAVRADGLAYTAGILACFGVLAALLIGLRAGGELIGWGFQLQSPLVVGLLTYLFFVLGLWMLDVVALGGGVAGLGDGLARRGGIAGSFGTGLLAAVVATPCTAPFMGAALGFALVQPPVVALAVFMSLGLGMALPFLILSFVPALARRLPKPGQWMVRLKKLLAFPLFGSVVWLLWVLAVQAGPMAVAAAGAGLVLLAFGAFMAREFAGPGGRLTALAAIIVAIGLAALPSPRSDGDGLAAQAGAEAYSPERLAALRAEGRAVFVNLTAAWCITCLVNERVALDRPAVTQALRDGKVTYLLGDWTNRDPAITRLLAEHGRPGVPLYLFYPPGGGAARVLPQLLTEGVVLEALAQP</sequence>
<dbReference type="Proteomes" id="UP000284605">
    <property type="component" value="Unassembled WGS sequence"/>
</dbReference>
<dbReference type="OrthoDB" id="9811036at2"/>
<feature type="transmembrane region" description="Helical" evidence="6">
    <location>
        <begin position="539"/>
        <end position="557"/>
    </location>
</feature>
<dbReference type="Pfam" id="PF13899">
    <property type="entry name" value="Thioredoxin_7"/>
    <property type="match status" value="1"/>
</dbReference>
<organism evidence="10 11">
    <name type="scientific">Oleomonas cavernae</name>
    <dbReference type="NCBI Taxonomy" id="2320859"/>
    <lineage>
        <taxon>Bacteria</taxon>
        <taxon>Pseudomonadati</taxon>
        <taxon>Pseudomonadota</taxon>
        <taxon>Alphaproteobacteria</taxon>
        <taxon>Acetobacterales</taxon>
        <taxon>Acetobacteraceae</taxon>
        <taxon>Oleomonas</taxon>
    </lineage>
</organism>
<dbReference type="PANTHER" id="PTHR32234">
    <property type="entry name" value="THIOL:DISULFIDE INTERCHANGE PROTEIN DSBD"/>
    <property type="match status" value="1"/>
</dbReference>
<dbReference type="PANTHER" id="PTHR32234:SF3">
    <property type="entry name" value="SUPPRESSION OF COPPER SENSITIVITY PROTEIN"/>
    <property type="match status" value="1"/>
</dbReference>
<evidence type="ECO:0000256" key="1">
    <source>
        <dbReference type="ARBA" id="ARBA00004141"/>
    </source>
</evidence>
<dbReference type="Gene3D" id="3.40.30.10">
    <property type="entry name" value="Glutaredoxin"/>
    <property type="match status" value="1"/>
</dbReference>
<reference evidence="10 11" key="1">
    <citation type="submission" date="2018-09" db="EMBL/GenBank/DDBJ databases">
        <authorList>
            <person name="Zhu H."/>
        </authorList>
    </citation>
    <scope>NUCLEOTIDE SEQUENCE [LARGE SCALE GENOMIC DNA]</scope>
    <source>
        <strain evidence="10 11">K1W22B-8</strain>
    </source>
</reference>
<evidence type="ECO:0000256" key="6">
    <source>
        <dbReference type="SAM" id="Phobius"/>
    </source>
</evidence>
<comment type="subcellular location">
    <subcellularLocation>
        <location evidence="1">Membrane</location>
        <topology evidence="1">Multi-pass membrane protein</topology>
    </subcellularLocation>
</comment>
<feature type="transmembrane region" description="Helical" evidence="6">
    <location>
        <begin position="490"/>
        <end position="507"/>
    </location>
</feature>
<dbReference type="GO" id="GO:0016020">
    <property type="term" value="C:membrane"/>
    <property type="evidence" value="ECO:0007669"/>
    <property type="project" value="UniProtKB-SubCell"/>
</dbReference>
<dbReference type="AlphaFoldDB" id="A0A418WDU5"/>
<feature type="domain" description="Thiol:disulfide interchange protein DsbD N-terminal" evidence="9">
    <location>
        <begin position="41"/>
        <end position="158"/>
    </location>
</feature>
<accession>A0A418WDU5</accession>
<protein>
    <submittedName>
        <fullName evidence="10">Thiol:disulfide interchange protein</fullName>
    </submittedName>
</protein>
<dbReference type="GO" id="GO:0045454">
    <property type="term" value="P:cell redox homeostasis"/>
    <property type="evidence" value="ECO:0007669"/>
    <property type="project" value="TreeGrafter"/>
</dbReference>
<dbReference type="Pfam" id="PF02683">
    <property type="entry name" value="DsbD_TM"/>
    <property type="match status" value="1"/>
</dbReference>
<feature type="transmembrane region" description="Helical" evidence="6">
    <location>
        <begin position="513"/>
        <end position="532"/>
    </location>
</feature>
<feature type="transmembrane region" description="Helical" evidence="6">
    <location>
        <begin position="415"/>
        <end position="441"/>
    </location>
</feature>
<dbReference type="InterPro" id="IPR028250">
    <property type="entry name" value="DsbDN"/>
</dbReference>
<evidence type="ECO:0000259" key="8">
    <source>
        <dbReference type="Pfam" id="PF02683"/>
    </source>
</evidence>
<evidence type="ECO:0000256" key="4">
    <source>
        <dbReference type="ARBA" id="ARBA00022989"/>
    </source>
</evidence>
<dbReference type="InterPro" id="IPR036249">
    <property type="entry name" value="Thioredoxin-like_sf"/>
</dbReference>
<evidence type="ECO:0000259" key="9">
    <source>
        <dbReference type="Pfam" id="PF11412"/>
    </source>
</evidence>
<dbReference type="CDD" id="cd02953">
    <property type="entry name" value="DsbDgamma"/>
    <property type="match status" value="1"/>
</dbReference>
<name>A0A418WDU5_9PROT</name>
<keyword evidence="4 6" id="KW-1133">Transmembrane helix</keyword>
<keyword evidence="2 6" id="KW-0812">Transmembrane</keyword>
<dbReference type="Pfam" id="PF11412">
    <property type="entry name" value="DsbD_N"/>
    <property type="match status" value="1"/>
</dbReference>
<comment type="caution">
    <text evidence="10">The sequence shown here is derived from an EMBL/GenBank/DDBJ whole genome shotgun (WGS) entry which is preliminary data.</text>
</comment>
<feature type="transmembrane region" description="Helical" evidence="6">
    <location>
        <begin position="378"/>
        <end position="403"/>
    </location>
</feature>
<feature type="transmembrane region" description="Helical" evidence="6">
    <location>
        <begin position="293"/>
        <end position="315"/>
    </location>
</feature>
<dbReference type="GO" id="GO:0017004">
    <property type="term" value="P:cytochrome complex assembly"/>
    <property type="evidence" value="ECO:0007669"/>
    <property type="project" value="UniProtKB-KW"/>
</dbReference>
<keyword evidence="5 6" id="KW-0472">Membrane</keyword>
<feature type="transmembrane region" description="Helical" evidence="6">
    <location>
        <begin position="336"/>
        <end position="358"/>
    </location>
</feature>
<evidence type="ECO:0000256" key="3">
    <source>
        <dbReference type="ARBA" id="ARBA00022748"/>
    </source>
</evidence>
<dbReference type="InterPro" id="IPR035671">
    <property type="entry name" value="DsbD_gamma"/>
</dbReference>
<keyword evidence="7" id="KW-0732">Signal</keyword>
<evidence type="ECO:0000313" key="11">
    <source>
        <dbReference type="Proteomes" id="UP000284605"/>
    </source>
</evidence>
<evidence type="ECO:0000313" key="10">
    <source>
        <dbReference type="EMBL" id="RJF88180.1"/>
    </source>
</evidence>
<proteinExistence type="predicted"/>